<dbReference type="PANTHER" id="PTHR47272">
    <property type="entry name" value="DDE_TNP_1_7 DOMAIN-CONTAINING PROTEIN"/>
    <property type="match status" value="1"/>
</dbReference>
<reference evidence="1 2" key="1">
    <citation type="journal article" date="2020" name="Cell">
        <title>Large-Scale Comparative Analyses of Tick Genomes Elucidate Their Genetic Diversity and Vector Capacities.</title>
        <authorList>
            <consortium name="Tick Genome and Microbiome Consortium (TIGMIC)"/>
            <person name="Jia N."/>
            <person name="Wang J."/>
            <person name="Shi W."/>
            <person name="Du L."/>
            <person name="Sun Y."/>
            <person name="Zhan W."/>
            <person name="Jiang J.F."/>
            <person name="Wang Q."/>
            <person name="Zhang B."/>
            <person name="Ji P."/>
            <person name="Bell-Sakyi L."/>
            <person name="Cui X.M."/>
            <person name="Yuan T.T."/>
            <person name="Jiang B.G."/>
            <person name="Yang W.F."/>
            <person name="Lam T.T."/>
            <person name="Chang Q.C."/>
            <person name="Ding S.J."/>
            <person name="Wang X.J."/>
            <person name="Zhu J.G."/>
            <person name="Ruan X.D."/>
            <person name="Zhao L."/>
            <person name="Wei J.T."/>
            <person name="Ye R.Z."/>
            <person name="Que T.C."/>
            <person name="Du C.H."/>
            <person name="Zhou Y.H."/>
            <person name="Cheng J.X."/>
            <person name="Dai P.F."/>
            <person name="Guo W.B."/>
            <person name="Han X.H."/>
            <person name="Huang E.J."/>
            <person name="Li L.F."/>
            <person name="Wei W."/>
            <person name="Gao Y.C."/>
            <person name="Liu J.Z."/>
            <person name="Shao H.Z."/>
            <person name="Wang X."/>
            <person name="Wang C.C."/>
            <person name="Yang T.C."/>
            <person name="Huo Q.B."/>
            <person name="Li W."/>
            <person name="Chen H.Y."/>
            <person name="Chen S.E."/>
            <person name="Zhou L.G."/>
            <person name="Ni X.B."/>
            <person name="Tian J.H."/>
            <person name="Sheng Y."/>
            <person name="Liu T."/>
            <person name="Pan Y.S."/>
            <person name="Xia L.Y."/>
            <person name="Li J."/>
            <person name="Zhao F."/>
            <person name="Cao W.C."/>
        </authorList>
    </citation>
    <scope>NUCLEOTIDE SEQUENCE [LARGE SCALE GENOMIC DNA]</scope>
    <source>
        <strain evidence="1">HaeL-2018</strain>
    </source>
</reference>
<evidence type="ECO:0000313" key="2">
    <source>
        <dbReference type="Proteomes" id="UP000821853"/>
    </source>
</evidence>
<name>A0A9J6HBM7_HAELO</name>
<dbReference type="PANTHER" id="PTHR47272:SF2">
    <property type="entry name" value="PIGGYBAC TRANSPOSABLE ELEMENT-DERIVED PROTEIN 3-LIKE"/>
    <property type="match status" value="1"/>
</dbReference>
<dbReference type="OrthoDB" id="6502486at2759"/>
<accession>A0A9J6HBM7</accession>
<sequence length="86" mass="10207">MERQQIRSSFVHCIWRCTRRKLPEMVERREKEGQSAATGCCSEVQLIHGEVDLIDRFVSYYRISMRTKKWTVRVFAQFLDMACCNG</sequence>
<evidence type="ECO:0008006" key="3">
    <source>
        <dbReference type="Google" id="ProtNLM"/>
    </source>
</evidence>
<dbReference type="VEuPathDB" id="VectorBase:HLOH_057354"/>
<keyword evidence="2" id="KW-1185">Reference proteome</keyword>
<organism evidence="1 2">
    <name type="scientific">Haemaphysalis longicornis</name>
    <name type="common">Bush tick</name>
    <dbReference type="NCBI Taxonomy" id="44386"/>
    <lineage>
        <taxon>Eukaryota</taxon>
        <taxon>Metazoa</taxon>
        <taxon>Ecdysozoa</taxon>
        <taxon>Arthropoda</taxon>
        <taxon>Chelicerata</taxon>
        <taxon>Arachnida</taxon>
        <taxon>Acari</taxon>
        <taxon>Parasitiformes</taxon>
        <taxon>Ixodida</taxon>
        <taxon>Ixodoidea</taxon>
        <taxon>Ixodidae</taxon>
        <taxon>Haemaphysalinae</taxon>
        <taxon>Haemaphysalis</taxon>
    </lineage>
</organism>
<comment type="caution">
    <text evidence="1">The sequence shown here is derived from an EMBL/GenBank/DDBJ whole genome shotgun (WGS) entry which is preliminary data.</text>
</comment>
<dbReference type="EMBL" id="JABSTR010002018">
    <property type="protein sequence ID" value="KAH9384288.1"/>
    <property type="molecule type" value="Genomic_DNA"/>
</dbReference>
<proteinExistence type="predicted"/>
<dbReference type="Proteomes" id="UP000821853">
    <property type="component" value="Unassembled WGS sequence"/>
</dbReference>
<evidence type="ECO:0000313" key="1">
    <source>
        <dbReference type="EMBL" id="KAH9384288.1"/>
    </source>
</evidence>
<dbReference type="AlphaFoldDB" id="A0A9J6HBM7"/>
<gene>
    <name evidence="1" type="ORF">HPB48_026281</name>
</gene>
<protein>
    <recommendedName>
        <fullName evidence="3">PiggyBac transposable element-derived protein domain-containing protein</fullName>
    </recommendedName>
</protein>